<name>A0A0F9BE21_9ZZZZ</name>
<organism evidence="1">
    <name type="scientific">marine sediment metagenome</name>
    <dbReference type="NCBI Taxonomy" id="412755"/>
    <lineage>
        <taxon>unclassified sequences</taxon>
        <taxon>metagenomes</taxon>
        <taxon>ecological metagenomes</taxon>
    </lineage>
</organism>
<protein>
    <submittedName>
        <fullName evidence="1">Uncharacterized protein</fullName>
    </submittedName>
</protein>
<sequence length="106" mass="11540">MTILTLRPSGVGSVTDIENETPVSEAHWSLVDEVSADENTTRVWTCDGVYHADVYALPDHTTETGVINSVTLYQRTRTTNSGNAAKAKAALYINSTLYYGSIESII</sequence>
<comment type="caution">
    <text evidence="1">The sequence shown here is derived from an EMBL/GenBank/DDBJ whole genome shotgun (WGS) entry which is preliminary data.</text>
</comment>
<gene>
    <name evidence="1" type="ORF">LCGC14_2800990</name>
</gene>
<evidence type="ECO:0000313" key="1">
    <source>
        <dbReference type="EMBL" id="KKK82676.1"/>
    </source>
</evidence>
<dbReference type="EMBL" id="LAZR01052562">
    <property type="protein sequence ID" value="KKK82676.1"/>
    <property type="molecule type" value="Genomic_DNA"/>
</dbReference>
<dbReference type="AlphaFoldDB" id="A0A0F9BE21"/>
<accession>A0A0F9BE21</accession>
<reference evidence="1" key="1">
    <citation type="journal article" date="2015" name="Nature">
        <title>Complex archaea that bridge the gap between prokaryotes and eukaryotes.</title>
        <authorList>
            <person name="Spang A."/>
            <person name="Saw J.H."/>
            <person name="Jorgensen S.L."/>
            <person name="Zaremba-Niedzwiedzka K."/>
            <person name="Martijn J."/>
            <person name="Lind A.E."/>
            <person name="van Eijk R."/>
            <person name="Schleper C."/>
            <person name="Guy L."/>
            <person name="Ettema T.J."/>
        </authorList>
    </citation>
    <scope>NUCLEOTIDE SEQUENCE</scope>
</reference>
<feature type="non-terminal residue" evidence="1">
    <location>
        <position position="106"/>
    </location>
</feature>
<proteinExistence type="predicted"/>